<protein>
    <submittedName>
        <fullName evidence="2">Phosphotransferase family enzyme</fullName>
    </submittedName>
</protein>
<accession>A0A543IZ40</accession>
<dbReference type="GO" id="GO:0016740">
    <property type="term" value="F:transferase activity"/>
    <property type="evidence" value="ECO:0007669"/>
    <property type="project" value="UniProtKB-KW"/>
</dbReference>
<dbReference type="InterPro" id="IPR002575">
    <property type="entry name" value="Aminoglycoside_PTrfase"/>
</dbReference>
<dbReference type="Pfam" id="PF01636">
    <property type="entry name" value="APH"/>
    <property type="match status" value="1"/>
</dbReference>
<sequence length="314" mass="32927">MPRYGTAGQVAPHYSVGVPDAYSPLVRALAELAGPGPVTVLKEDRVVVVRSGDVVAKAHEPDADPGDLGVRLATAARLGDVMLPPLRPIPERVAGRLVTLWPAGRPVDPSDLAAAPWEDAGRLLARLHAVPVDGHLPPAGGPLRLARTMARLERAAGGAAGAVVRAAHAGLPAGGLCGTTGPDGTARRALTHGDWHLGQLVWHGGRWRLIDVDDLGVGDPAWDLARPAAYYAAGLLHPEVWHRFLTAYLEGGGTAVSQADPWRELDVPARALTVQLAARGVLRAQEEGRPLDEAEEAFVACCARIVRMTGAPTT</sequence>
<dbReference type="SUPFAM" id="SSF56112">
    <property type="entry name" value="Protein kinase-like (PK-like)"/>
    <property type="match status" value="1"/>
</dbReference>
<organism evidence="2 3">
    <name type="scientific">Thermopolyspora flexuosa</name>
    <dbReference type="NCBI Taxonomy" id="103836"/>
    <lineage>
        <taxon>Bacteria</taxon>
        <taxon>Bacillati</taxon>
        <taxon>Actinomycetota</taxon>
        <taxon>Actinomycetes</taxon>
        <taxon>Streptosporangiales</taxon>
        <taxon>Streptosporangiaceae</taxon>
        <taxon>Thermopolyspora</taxon>
    </lineage>
</organism>
<keyword evidence="2" id="KW-0808">Transferase</keyword>
<feature type="domain" description="Aminoglycoside phosphotransferase" evidence="1">
    <location>
        <begin position="103"/>
        <end position="253"/>
    </location>
</feature>
<dbReference type="Proteomes" id="UP000319213">
    <property type="component" value="Unassembled WGS sequence"/>
</dbReference>
<dbReference type="InterPro" id="IPR011009">
    <property type="entry name" value="Kinase-like_dom_sf"/>
</dbReference>
<dbReference type="AlphaFoldDB" id="A0A543IZ40"/>
<dbReference type="Gene3D" id="3.90.1200.10">
    <property type="match status" value="1"/>
</dbReference>
<gene>
    <name evidence="2" type="ORF">FHX40_2560</name>
</gene>
<keyword evidence="3" id="KW-1185">Reference proteome</keyword>
<evidence type="ECO:0000313" key="3">
    <source>
        <dbReference type="Proteomes" id="UP000319213"/>
    </source>
</evidence>
<evidence type="ECO:0000313" key="2">
    <source>
        <dbReference type="EMBL" id="TQM75838.1"/>
    </source>
</evidence>
<reference evidence="2 3" key="1">
    <citation type="submission" date="2019-06" db="EMBL/GenBank/DDBJ databases">
        <title>Sequencing the genomes of 1000 actinobacteria strains.</title>
        <authorList>
            <person name="Klenk H.-P."/>
        </authorList>
    </citation>
    <scope>NUCLEOTIDE SEQUENCE [LARGE SCALE GENOMIC DNA]</scope>
    <source>
        <strain evidence="2 3">DSM 43186</strain>
    </source>
</reference>
<proteinExistence type="predicted"/>
<comment type="caution">
    <text evidence="2">The sequence shown here is derived from an EMBL/GenBank/DDBJ whole genome shotgun (WGS) entry which is preliminary data.</text>
</comment>
<name>A0A543IZ40_9ACTN</name>
<evidence type="ECO:0000259" key="1">
    <source>
        <dbReference type="Pfam" id="PF01636"/>
    </source>
</evidence>
<dbReference type="EMBL" id="VFPQ01000001">
    <property type="protein sequence ID" value="TQM75838.1"/>
    <property type="molecule type" value="Genomic_DNA"/>
</dbReference>